<name>A0A1C3S6N6_9CAUD</name>
<evidence type="ECO:0000313" key="2">
    <source>
        <dbReference type="Proteomes" id="UP000279386"/>
    </source>
</evidence>
<proteinExistence type="predicted"/>
<protein>
    <submittedName>
        <fullName evidence="1">Uncharacterized protein</fullName>
    </submittedName>
</protein>
<accession>A0A1C3S6N6</accession>
<sequence>MKIAIIALALSVSSFAVNASLDVPSEKFIQCTVAMTDESTGEIVLKDLEIQSEAFKSGPFHEEDEKGSTTIYYDVSTKRGSVTVMDTEKVTHTGVINCL</sequence>
<gene>
    <name evidence="1" type="ORF">PSLUR01_00176</name>
</gene>
<evidence type="ECO:0000313" key="1">
    <source>
        <dbReference type="EMBL" id="SCA80153.1"/>
    </source>
</evidence>
<dbReference type="EMBL" id="LT603033">
    <property type="protein sequence ID" value="SCA80153.1"/>
    <property type="molecule type" value="Genomic_DNA"/>
</dbReference>
<reference evidence="1 2" key="1">
    <citation type="submission" date="2016-07" db="EMBL/GenBank/DDBJ databases">
        <authorList>
            <person name="Millard A."/>
        </authorList>
    </citation>
    <scope>NUCLEOTIDE SEQUENCE [LARGE SCALE GENOMIC DNA]</scope>
</reference>
<organism evidence="1 2">
    <name type="scientific">Escherichia phage vB_Eco_slurp01</name>
    <dbReference type="NCBI Taxonomy" id="1874688"/>
    <lineage>
        <taxon>Viruses</taxon>
        <taxon>Duplodnaviria</taxon>
        <taxon>Heunggongvirae</taxon>
        <taxon>Uroviricota</taxon>
        <taxon>Caudoviricetes</taxon>
        <taxon>Asteriusvirus</taxon>
        <taxon>Asteriusvirus PBECO4</taxon>
    </lineage>
</organism>
<dbReference type="Proteomes" id="UP000279386">
    <property type="component" value="Segment"/>
</dbReference>